<dbReference type="GO" id="GO:0005975">
    <property type="term" value="P:carbohydrate metabolic process"/>
    <property type="evidence" value="ECO:0007669"/>
    <property type="project" value="InterPro"/>
</dbReference>
<dbReference type="GO" id="GO:0016020">
    <property type="term" value="C:membrane"/>
    <property type="evidence" value="ECO:0007669"/>
    <property type="project" value="TreeGrafter"/>
</dbReference>
<dbReference type="OrthoDB" id="9763537at2"/>
<evidence type="ECO:0000256" key="3">
    <source>
        <dbReference type="ARBA" id="ARBA00012663"/>
    </source>
</evidence>
<dbReference type="EMBL" id="FNHI01000025">
    <property type="protein sequence ID" value="SDN36792.1"/>
    <property type="molecule type" value="Genomic_DNA"/>
</dbReference>
<evidence type="ECO:0000256" key="1">
    <source>
        <dbReference type="ARBA" id="ARBA00001231"/>
    </source>
</evidence>
<organism evidence="9 10">
    <name type="scientific">Streptomyces wuyuanensis</name>
    <dbReference type="NCBI Taxonomy" id="1196353"/>
    <lineage>
        <taxon>Bacteria</taxon>
        <taxon>Bacillati</taxon>
        <taxon>Actinomycetota</taxon>
        <taxon>Actinomycetes</taxon>
        <taxon>Kitasatosporales</taxon>
        <taxon>Streptomycetaceae</taxon>
        <taxon>Streptomyces</taxon>
    </lineage>
</organism>
<evidence type="ECO:0000259" key="8">
    <source>
        <dbReference type="Pfam" id="PF02838"/>
    </source>
</evidence>
<dbReference type="EC" id="3.2.1.52" evidence="3"/>
<dbReference type="Gene3D" id="3.30.379.10">
    <property type="entry name" value="Chitobiase/beta-hexosaminidase domain 2-like"/>
    <property type="match status" value="1"/>
</dbReference>
<comment type="similarity">
    <text evidence="2">Belongs to the glycosyl hydrolase 20 family.</text>
</comment>
<dbReference type="InterPro" id="IPR015882">
    <property type="entry name" value="HEX_bac_N"/>
</dbReference>
<keyword evidence="5" id="KW-0326">Glycosidase</keyword>
<feature type="active site" description="Proton donor" evidence="6">
    <location>
        <position position="333"/>
    </location>
</feature>
<dbReference type="Proteomes" id="UP000199063">
    <property type="component" value="Unassembled WGS sequence"/>
</dbReference>
<dbReference type="GeneID" id="40833213"/>
<comment type="catalytic activity">
    <reaction evidence="1">
        <text>Hydrolysis of terminal non-reducing N-acetyl-D-hexosamine residues in N-acetyl-beta-D-hexosaminides.</text>
        <dbReference type="EC" id="3.2.1.52"/>
    </reaction>
</comment>
<dbReference type="Pfam" id="PF02838">
    <property type="entry name" value="Glyco_hydro_20b"/>
    <property type="match status" value="1"/>
</dbReference>
<evidence type="ECO:0000256" key="5">
    <source>
        <dbReference type="ARBA" id="ARBA00023295"/>
    </source>
</evidence>
<dbReference type="RefSeq" id="WP_093660415.1">
    <property type="nucleotide sequence ID" value="NZ_FNHI01000025.1"/>
</dbReference>
<evidence type="ECO:0000313" key="10">
    <source>
        <dbReference type="Proteomes" id="UP000199063"/>
    </source>
</evidence>
<gene>
    <name evidence="9" type="ORF">SAMN05444921_12545</name>
</gene>
<dbReference type="GO" id="GO:0030203">
    <property type="term" value="P:glycosaminoglycan metabolic process"/>
    <property type="evidence" value="ECO:0007669"/>
    <property type="project" value="TreeGrafter"/>
</dbReference>
<keyword evidence="4" id="KW-0378">Hydrolase</keyword>
<keyword evidence="10" id="KW-1185">Reference proteome</keyword>
<dbReference type="Gene3D" id="3.20.20.80">
    <property type="entry name" value="Glycosidases"/>
    <property type="match status" value="1"/>
</dbReference>
<feature type="domain" description="Beta-hexosaminidase bacterial type N-terminal" evidence="8">
    <location>
        <begin position="13"/>
        <end position="149"/>
    </location>
</feature>
<dbReference type="InterPro" id="IPR025705">
    <property type="entry name" value="Beta_hexosaminidase_sua/sub"/>
</dbReference>
<dbReference type="PRINTS" id="PR00738">
    <property type="entry name" value="GLHYDRLASE20"/>
</dbReference>
<evidence type="ECO:0000259" key="7">
    <source>
        <dbReference type="Pfam" id="PF00728"/>
    </source>
</evidence>
<accession>A0A1H0ATL2</accession>
<evidence type="ECO:0000256" key="4">
    <source>
        <dbReference type="ARBA" id="ARBA00022801"/>
    </source>
</evidence>
<feature type="domain" description="Glycoside hydrolase family 20 catalytic" evidence="7">
    <location>
        <begin position="152"/>
        <end position="508"/>
    </location>
</feature>
<reference evidence="10" key="1">
    <citation type="submission" date="2016-10" db="EMBL/GenBank/DDBJ databases">
        <authorList>
            <person name="Varghese N."/>
            <person name="Submissions S."/>
        </authorList>
    </citation>
    <scope>NUCLEOTIDE SEQUENCE [LARGE SCALE GENOMIC DNA]</scope>
    <source>
        <strain evidence="10">CGMCC 4.7042</strain>
    </source>
</reference>
<dbReference type="InterPro" id="IPR017853">
    <property type="entry name" value="GH"/>
</dbReference>
<proteinExistence type="inferred from homology"/>
<dbReference type="PANTHER" id="PTHR22600:SF57">
    <property type="entry name" value="BETA-N-ACETYLHEXOSAMINIDASE"/>
    <property type="match status" value="1"/>
</dbReference>
<dbReference type="SUPFAM" id="SSF55545">
    <property type="entry name" value="beta-N-acetylhexosaminidase-like domain"/>
    <property type="match status" value="1"/>
</dbReference>
<dbReference type="STRING" id="1196353.SAMN05444921_12545"/>
<evidence type="ECO:0000313" key="9">
    <source>
        <dbReference type="EMBL" id="SDN36792.1"/>
    </source>
</evidence>
<dbReference type="AlphaFoldDB" id="A0A1H0ATL2"/>
<dbReference type="GO" id="GO:0004563">
    <property type="term" value="F:beta-N-acetylhexosaminidase activity"/>
    <property type="evidence" value="ECO:0007669"/>
    <property type="project" value="UniProtKB-EC"/>
</dbReference>
<dbReference type="InterPro" id="IPR029018">
    <property type="entry name" value="Hex-like_dom2"/>
</dbReference>
<sequence>MSERSHFPNPRVELIPAPVRVSASLPGGGTGYVIDAETEIEAHPGTEGVARWLRSTLGAATGYPFPPHTDNGNRVLLRIVPSLADELGSPEAYRFTADGLVVAIDGASEAGVFWGAQTLRQLLGPDAFRRAPAAGKREWEVPAVTVHDAPRFRWRGLMLDVARHFRPKDDVLRMLDLLAAHKLNTLHFHLTDDQGWRIEIKRHPRLTEVGAWRSRTKWGHRASELWDETPHGGYYTQDDIREIVAYAAERHITVVPEVDIPGHSQAAVAAYPELGNTDVVGTTALSVWDSWGVSPNVLAPTETTLRFYEGVFEEVLELFPAAVSPFVHIGGDECPKDQWKASPAARARVAELGLTGEDELQSWFIRHFDRWLADRGRRLIGWDEILEGGTAERGLTPGAAVSSWRGYSGGIAAARAGHDVVMCPEQQVYLDHRQAAGEDEPMPIGYVRTLEDVFRFEPVPPQLAGTPEAARVLGAQANVWTEVMQDRARVDYQVFPRLAAFAETAWSALPAPADRDFADFERRMSVHYARLDALGVDYRPPGGPLPWQRRPGVLGRPIEGAPPNV</sequence>
<evidence type="ECO:0000256" key="6">
    <source>
        <dbReference type="PIRSR" id="PIRSR625705-1"/>
    </source>
</evidence>
<dbReference type="CDD" id="cd06563">
    <property type="entry name" value="GH20_chitobiase-like"/>
    <property type="match status" value="1"/>
</dbReference>
<evidence type="ECO:0000256" key="2">
    <source>
        <dbReference type="ARBA" id="ARBA00006285"/>
    </source>
</evidence>
<dbReference type="PIRSF" id="PIRSF001093">
    <property type="entry name" value="B-hxosamndse_ab_euk"/>
    <property type="match status" value="1"/>
</dbReference>
<name>A0A1H0ATL2_9ACTN</name>
<dbReference type="SUPFAM" id="SSF51445">
    <property type="entry name" value="(Trans)glycosidases"/>
    <property type="match status" value="1"/>
</dbReference>
<dbReference type="PANTHER" id="PTHR22600">
    <property type="entry name" value="BETA-HEXOSAMINIDASE"/>
    <property type="match status" value="1"/>
</dbReference>
<dbReference type="InterPro" id="IPR015883">
    <property type="entry name" value="Glyco_hydro_20_cat"/>
</dbReference>
<dbReference type="Pfam" id="PF00728">
    <property type="entry name" value="Glyco_hydro_20"/>
    <property type="match status" value="1"/>
</dbReference>
<protein>
    <recommendedName>
        <fullName evidence="3">beta-N-acetylhexosaminidase</fullName>
        <ecNumber evidence="3">3.2.1.52</ecNumber>
    </recommendedName>
</protein>